<dbReference type="CDD" id="cd10442">
    <property type="entry name" value="GIY-YIG_PLEs"/>
    <property type="match status" value="1"/>
</dbReference>
<proteinExistence type="predicted"/>
<feature type="transmembrane region" description="Helical" evidence="1">
    <location>
        <begin position="91"/>
        <end position="116"/>
    </location>
</feature>
<evidence type="ECO:0000313" key="3">
    <source>
        <dbReference type="EMBL" id="GAA50527.1"/>
    </source>
</evidence>
<reference key="2">
    <citation type="submission" date="2011-10" db="EMBL/GenBank/DDBJ databases">
        <title>The genome and transcriptome sequence of Clonorchis sinensis provide insights into the carcinogenic liver fluke.</title>
        <authorList>
            <person name="Wang X."/>
            <person name="Huang Y."/>
            <person name="Chen W."/>
            <person name="Liu H."/>
            <person name="Guo L."/>
            <person name="Chen Y."/>
            <person name="Luo F."/>
            <person name="Zhou W."/>
            <person name="Sun J."/>
            <person name="Mao Q."/>
            <person name="Liang P."/>
            <person name="Zhou C."/>
            <person name="Tian Y."/>
            <person name="Men J."/>
            <person name="Lv X."/>
            <person name="Huang L."/>
            <person name="Zhou J."/>
            <person name="Hu Y."/>
            <person name="Li R."/>
            <person name="Zhang F."/>
            <person name="Lei H."/>
            <person name="Li X."/>
            <person name="Hu X."/>
            <person name="Liang C."/>
            <person name="Xu J."/>
            <person name="Wu Z."/>
            <person name="Yu X."/>
        </authorList>
    </citation>
    <scope>NUCLEOTIDE SEQUENCE</scope>
    <source>
        <strain>Henan</strain>
    </source>
</reference>
<feature type="domain" description="C2H2-type" evidence="2">
    <location>
        <begin position="351"/>
        <end position="373"/>
    </location>
</feature>
<dbReference type="Gene3D" id="3.40.1440.10">
    <property type="entry name" value="GIY-YIG endonuclease"/>
    <property type="match status" value="1"/>
</dbReference>
<dbReference type="Proteomes" id="UP000008909">
    <property type="component" value="Unassembled WGS sequence"/>
</dbReference>
<evidence type="ECO:0000313" key="4">
    <source>
        <dbReference type="Proteomes" id="UP000008909"/>
    </source>
</evidence>
<organism evidence="3 4">
    <name type="scientific">Clonorchis sinensis</name>
    <name type="common">Chinese liver fluke</name>
    <dbReference type="NCBI Taxonomy" id="79923"/>
    <lineage>
        <taxon>Eukaryota</taxon>
        <taxon>Metazoa</taxon>
        <taxon>Spiralia</taxon>
        <taxon>Lophotrochozoa</taxon>
        <taxon>Platyhelminthes</taxon>
        <taxon>Trematoda</taxon>
        <taxon>Digenea</taxon>
        <taxon>Opisthorchiida</taxon>
        <taxon>Opisthorchiata</taxon>
        <taxon>Opisthorchiidae</taxon>
        <taxon>Clonorchis</taxon>
    </lineage>
</organism>
<dbReference type="PANTHER" id="PTHR21301">
    <property type="entry name" value="REVERSE TRANSCRIPTASE"/>
    <property type="match status" value="1"/>
</dbReference>
<evidence type="ECO:0000256" key="1">
    <source>
        <dbReference type="SAM" id="Phobius"/>
    </source>
</evidence>
<accession>G7YC43</accession>
<dbReference type="InterPro" id="IPR013087">
    <property type="entry name" value="Znf_C2H2_type"/>
</dbReference>
<sequence>MVYCSQEMKWNSERERKKQKHLRNECDNCRRSVSIDLSSNCMILSLDKGQLSVIDNEFATTMIYEKDLKKITFQEAVVAFKWRKPEKQDKAVTPSAIIVWRFFTSSTIGVMLYMLMIMEPNGLLYGKPPIWCKQSETNLLVITPSKKADFININAQNKQQHGQYSKILSHVCRSEVVGPLNVCVCLVSHEWFASTWHRRRPDEMTSVSKHGGACYKPRVNCDGKVFSILDVGQIILYFAIRLVEKHPKRRLTLFLLNNPFANKHRFSNIRFTFQIEKLLIKNSGYVCLMGYKWTEGGRFGEGRSETIRRILNTANIRVGFQRGNTLRSALVQLKDRLPANRTRDCVYKIKCSDCIKVYIGQTARELHTRIGEHKRKINKPPRNADEYRALLKDSAIAEHALDTGHKIDLENVEVLRQGLLSTSQRLMAEAIEIAKHPSVNRIEGVELARVWRTVLDQSS</sequence>
<dbReference type="AlphaFoldDB" id="G7YC43"/>
<keyword evidence="1" id="KW-1133">Transmembrane helix</keyword>
<dbReference type="PANTHER" id="PTHR21301:SF11">
    <property type="entry name" value="GIY-YIG DOMAIN-CONTAINING PROTEIN"/>
    <property type="match status" value="1"/>
</dbReference>
<keyword evidence="1" id="KW-0812">Transmembrane</keyword>
<keyword evidence="1" id="KW-0472">Membrane</keyword>
<evidence type="ECO:0000259" key="2">
    <source>
        <dbReference type="PROSITE" id="PS00028"/>
    </source>
</evidence>
<reference evidence="3" key="1">
    <citation type="journal article" date="2011" name="Genome Biol.">
        <title>The draft genome of the carcinogenic human liver fluke Clonorchis sinensis.</title>
        <authorList>
            <person name="Wang X."/>
            <person name="Chen W."/>
            <person name="Huang Y."/>
            <person name="Sun J."/>
            <person name="Men J."/>
            <person name="Liu H."/>
            <person name="Luo F."/>
            <person name="Guo L."/>
            <person name="Lv X."/>
            <person name="Deng C."/>
            <person name="Zhou C."/>
            <person name="Fan Y."/>
            <person name="Li X."/>
            <person name="Huang L."/>
            <person name="Hu Y."/>
            <person name="Liang C."/>
            <person name="Hu X."/>
            <person name="Xu J."/>
            <person name="Yu X."/>
        </authorList>
    </citation>
    <scope>NUCLEOTIDE SEQUENCE [LARGE SCALE GENOMIC DNA]</scope>
    <source>
        <strain evidence="3">Henan</strain>
    </source>
</reference>
<dbReference type="PROSITE" id="PS00028">
    <property type="entry name" value="ZINC_FINGER_C2H2_1"/>
    <property type="match status" value="1"/>
</dbReference>
<protein>
    <recommendedName>
        <fullName evidence="2">C2H2-type domain-containing protein</fullName>
    </recommendedName>
</protein>
<keyword evidence="4" id="KW-1185">Reference proteome</keyword>
<dbReference type="InterPro" id="IPR035901">
    <property type="entry name" value="GIY-YIG_endonuc_sf"/>
</dbReference>
<dbReference type="EMBL" id="DF143054">
    <property type="protein sequence ID" value="GAA50527.1"/>
    <property type="molecule type" value="Genomic_DNA"/>
</dbReference>
<name>G7YC43_CLOSI</name>
<gene>
    <name evidence="3" type="ORF">CLF_104685</name>
</gene>